<evidence type="ECO:0000256" key="5">
    <source>
        <dbReference type="ARBA" id="ARBA00022692"/>
    </source>
</evidence>
<dbReference type="PANTHER" id="PTHR30574:SF1">
    <property type="entry name" value="SULPHUR TRANSPORT DOMAIN-CONTAINING PROTEIN"/>
    <property type="match status" value="1"/>
</dbReference>
<feature type="transmembrane region" description="Helical" evidence="8">
    <location>
        <begin position="280"/>
        <end position="300"/>
    </location>
</feature>
<gene>
    <name evidence="9" type="ORF">MNB_SUP05-4-950</name>
</gene>
<dbReference type="AlphaFoldDB" id="A0A1W1D958"/>
<organism evidence="9">
    <name type="scientific">hydrothermal vent metagenome</name>
    <dbReference type="NCBI Taxonomy" id="652676"/>
    <lineage>
        <taxon>unclassified sequences</taxon>
        <taxon>metagenomes</taxon>
        <taxon>ecological metagenomes</taxon>
    </lineage>
</organism>
<dbReference type="PANTHER" id="PTHR30574">
    <property type="entry name" value="INNER MEMBRANE PROTEIN YEDE"/>
    <property type="match status" value="1"/>
</dbReference>
<feature type="transmembrane region" description="Helical" evidence="8">
    <location>
        <begin position="126"/>
        <end position="145"/>
    </location>
</feature>
<feature type="transmembrane region" description="Helical" evidence="8">
    <location>
        <begin position="94"/>
        <end position="114"/>
    </location>
</feature>
<evidence type="ECO:0000256" key="7">
    <source>
        <dbReference type="ARBA" id="ARBA00023136"/>
    </source>
</evidence>
<keyword evidence="7 8" id="KW-0472">Membrane</keyword>
<reference evidence="9" key="1">
    <citation type="submission" date="2016-10" db="EMBL/GenBank/DDBJ databases">
        <authorList>
            <person name="de Groot N.N."/>
        </authorList>
    </citation>
    <scope>NUCLEOTIDE SEQUENCE</scope>
</reference>
<keyword evidence="6 8" id="KW-1133">Transmembrane helix</keyword>
<dbReference type="Pfam" id="PF04143">
    <property type="entry name" value="Sulf_transp"/>
    <property type="match status" value="1"/>
</dbReference>
<evidence type="ECO:0000256" key="3">
    <source>
        <dbReference type="ARBA" id="ARBA00022475"/>
    </source>
</evidence>
<accession>A0A1W1D958</accession>
<feature type="transmembrane region" description="Helical" evidence="8">
    <location>
        <begin position="218"/>
        <end position="235"/>
    </location>
</feature>
<sequence>MLLPVLGELGEEIVALFFIIFSVSIIFGAVARKTDFCPLGGIADVVHSGNTGRLSMYFFAIATAILGVTIFEALEIFSADGTRPPYRMSQFRWPAYLVGGAFFGVGMTLCRGCGMKSILNLGGGNLKTIIAILGMGGAAVLMLYVEGFFNDYFLSWVLPVSPNLDNYGFEMQDLGTILGSITGVETSTMRIVIGLVLSISIMSLVFRSKDFVARRDNWIGGFMIGALIVSAFYISGGPIGELANEASEFSDNPQYGMGTQSYTFIRPMGDLLYIASNPEWYILTFGLVAFLGVGTGSVLISIVTRRFKIVWFNSIGEALRYAVGGVMVGIGGILGMGCTLGQGIAGTSTLSLGSFVDLFALMLGAYIGIRMQKKFMNDHEVPRAD</sequence>
<keyword evidence="2" id="KW-0813">Transport</keyword>
<feature type="transmembrane region" description="Helical" evidence="8">
    <location>
        <begin position="350"/>
        <end position="369"/>
    </location>
</feature>
<keyword evidence="5 8" id="KW-0812">Transmembrane</keyword>
<keyword evidence="4" id="KW-0997">Cell inner membrane</keyword>
<dbReference type="InterPro" id="IPR007272">
    <property type="entry name" value="Sulf_transp_TsuA/YedE"/>
</dbReference>
<evidence type="ECO:0000256" key="1">
    <source>
        <dbReference type="ARBA" id="ARBA00004429"/>
    </source>
</evidence>
<dbReference type="GO" id="GO:0005886">
    <property type="term" value="C:plasma membrane"/>
    <property type="evidence" value="ECO:0007669"/>
    <property type="project" value="UniProtKB-SubCell"/>
</dbReference>
<evidence type="ECO:0000256" key="8">
    <source>
        <dbReference type="SAM" id="Phobius"/>
    </source>
</evidence>
<name>A0A1W1D958_9ZZZZ</name>
<feature type="transmembrane region" description="Helical" evidence="8">
    <location>
        <begin position="188"/>
        <end position="206"/>
    </location>
</feature>
<comment type="subcellular location">
    <subcellularLocation>
        <location evidence="1">Cell inner membrane</location>
        <topology evidence="1">Multi-pass membrane protein</topology>
    </subcellularLocation>
</comment>
<feature type="transmembrane region" description="Helical" evidence="8">
    <location>
        <begin position="13"/>
        <end position="31"/>
    </location>
</feature>
<protein>
    <submittedName>
        <fullName evidence="9">Probable transmembrane protein</fullName>
    </submittedName>
</protein>
<evidence type="ECO:0000256" key="2">
    <source>
        <dbReference type="ARBA" id="ARBA00022448"/>
    </source>
</evidence>
<proteinExistence type="predicted"/>
<keyword evidence="3" id="KW-1003">Cell membrane</keyword>
<evidence type="ECO:0000313" key="9">
    <source>
        <dbReference type="EMBL" id="SFV77155.1"/>
    </source>
</evidence>
<evidence type="ECO:0000256" key="4">
    <source>
        <dbReference type="ARBA" id="ARBA00022519"/>
    </source>
</evidence>
<evidence type="ECO:0000256" key="6">
    <source>
        <dbReference type="ARBA" id="ARBA00022989"/>
    </source>
</evidence>
<feature type="transmembrane region" description="Helical" evidence="8">
    <location>
        <begin position="321"/>
        <end position="344"/>
    </location>
</feature>
<dbReference type="EMBL" id="FPHR01000018">
    <property type="protein sequence ID" value="SFV77155.1"/>
    <property type="molecule type" value="Genomic_DNA"/>
</dbReference>
<feature type="transmembrane region" description="Helical" evidence="8">
    <location>
        <begin position="56"/>
        <end position="74"/>
    </location>
</feature>